<name>A0A0E9T3S5_ANGAN</name>
<dbReference type="AlphaFoldDB" id="A0A0E9T3S5"/>
<organism evidence="1">
    <name type="scientific">Anguilla anguilla</name>
    <name type="common">European freshwater eel</name>
    <name type="synonym">Muraena anguilla</name>
    <dbReference type="NCBI Taxonomy" id="7936"/>
    <lineage>
        <taxon>Eukaryota</taxon>
        <taxon>Metazoa</taxon>
        <taxon>Chordata</taxon>
        <taxon>Craniata</taxon>
        <taxon>Vertebrata</taxon>
        <taxon>Euteleostomi</taxon>
        <taxon>Actinopterygii</taxon>
        <taxon>Neopterygii</taxon>
        <taxon>Teleostei</taxon>
        <taxon>Anguilliformes</taxon>
        <taxon>Anguillidae</taxon>
        <taxon>Anguilla</taxon>
    </lineage>
</organism>
<accession>A0A0E9T3S5</accession>
<reference evidence="1" key="1">
    <citation type="submission" date="2014-11" db="EMBL/GenBank/DDBJ databases">
        <authorList>
            <person name="Amaro Gonzalez C."/>
        </authorList>
    </citation>
    <scope>NUCLEOTIDE SEQUENCE</scope>
</reference>
<evidence type="ECO:0000313" key="1">
    <source>
        <dbReference type="EMBL" id="JAH48261.1"/>
    </source>
</evidence>
<protein>
    <submittedName>
        <fullName evidence="1">Uncharacterized protein</fullName>
    </submittedName>
</protein>
<reference evidence="1" key="2">
    <citation type="journal article" date="2015" name="Fish Shellfish Immunol.">
        <title>Early steps in the European eel (Anguilla anguilla)-Vibrio vulnificus interaction in the gills: Role of the RtxA13 toxin.</title>
        <authorList>
            <person name="Callol A."/>
            <person name="Pajuelo D."/>
            <person name="Ebbesson L."/>
            <person name="Teles M."/>
            <person name="MacKenzie S."/>
            <person name="Amaro C."/>
        </authorList>
    </citation>
    <scope>NUCLEOTIDE SEQUENCE</scope>
</reference>
<dbReference type="EMBL" id="GBXM01060316">
    <property type="protein sequence ID" value="JAH48261.1"/>
    <property type="molecule type" value="Transcribed_RNA"/>
</dbReference>
<sequence length="30" mass="3380">MHVVCNLGYRGNVSCCISGDITHHMPICRY</sequence>
<proteinExistence type="predicted"/>